<reference evidence="3" key="1">
    <citation type="journal article" date="2017" name="Nat. Microbiol.">
        <title>Global analysis of biosynthetic gene clusters reveals vast potential of secondary metabolite production in Penicillium species.</title>
        <authorList>
            <person name="Nielsen J.C."/>
            <person name="Grijseels S."/>
            <person name="Prigent S."/>
            <person name="Ji B."/>
            <person name="Dainat J."/>
            <person name="Nielsen K.F."/>
            <person name="Frisvad J.C."/>
            <person name="Workman M."/>
            <person name="Nielsen J."/>
        </authorList>
    </citation>
    <scope>NUCLEOTIDE SEQUENCE [LARGE SCALE GENOMIC DNA]</scope>
    <source>
        <strain evidence="3">IBT 14082</strain>
    </source>
</reference>
<protein>
    <submittedName>
        <fullName evidence="2">Uncharacterized protein</fullName>
    </submittedName>
</protein>
<proteinExistence type="predicted"/>
<organism evidence="2 3">
    <name type="scientific">Penicillium flavigenum</name>
    <dbReference type="NCBI Taxonomy" id="254877"/>
    <lineage>
        <taxon>Eukaryota</taxon>
        <taxon>Fungi</taxon>
        <taxon>Dikarya</taxon>
        <taxon>Ascomycota</taxon>
        <taxon>Pezizomycotina</taxon>
        <taxon>Eurotiomycetes</taxon>
        <taxon>Eurotiomycetidae</taxon>
        <taxon>Eurotiales</taxon>
        <taxon>Aspergillaceae</taxon>
        <taxon>Penicillium</taxon>
    </lineage>
</organism>
<name>A0A1V6TF77_9EURO</name>
<dbReference type="EMBL" id="MLQL01000009">
    <property type="protein sequence ID" value="OQE25037.1"/>
    <property type="molecule type" value="Genomic_DNA"/>
</dbReference>
<dbReference type="AlphaFoldDB" id="A0A1V6TF77"/>
<evidence type="ECO:0000256" key="1">
    <source>
        <dbReference type="SAM" id="MobiDB-lite"/>
    </source>
</evidence>
<sequence>MAPQVFCCDKVKSTTFNGDYRLGVFIYWAKSKHKRPSTKEDNLGLNVPFCVQVFQRSNPDSARLFVPTSWGEFGEIERKMLAAPWASHGPSHYQCGIHCTAFWVTFYERSAKSPILSLFAPVTSHMELPEQRGCGEASSSTTGEATKMEEIDASTNPSAEKVPSPVGADSKYDVENIASLVNTPVGQYVFDLIGRVRDTTINEGFLPTKTEIFKMHMLHDLRKLTESIDQNIWIWMLMSAGDTIAGFLMACSPSNAYTEDYKVKLAYDCAAAIHAAYCPYIGQHEALARNASDFVGGLQEICQYLPDREYLTSMVNGAAEVLEAMEID</sequence>
<evidence type="ECO:0000313" key="2">
    <source>
        <dbReference type="EMBL" id="OQE25037.1"/>
    </source>
</evidence>
<dbReference type="Proteomes" id="UP000191342">
    <property type="component" value="Unassembled WGS sequence"/>
</dbReference>
<feature type="region of interest" description="Disordered" evidence="1">
    <location>
        <begin position="130"/>
        <end position="167"/>
    </location>
</feature>
<dbReference type="OrthoDB" id="4369499at2759"/>
<gene>
    <name evidence="2" type="ORF">PENFLA_c009G06204</name>
</gene>
<accession>A0A1V6TF77</accession>
<comment type="caution">
    <text evidence="2">The sequence shown here is derived from an EMBL/GenBank/DDBJ whole genome shotgun (WGS) entry which is preliminary data.</text>
</comment>
<keyword evidence="3" id="KW-1185">Reference proteome</keyword>
<evidence type="ECO:0000313" key="3">
    <source>
        <dbReference type="Proteomes" id="UP000191342"/>
    </source>
</evidence>